<keyword evidence="3" id="KW-0804">Transcription</keyword>
<dbReference type="SUPFAM" id="SSF46689">
    <property type="entry name" value="Homeodomain-like"/>
    <property type="match status" value="1"/>
</dbReference>
<keyword evidence="1" id="KW-0805">Transcription regulation</keyword>
<gene>
    <name evidence="5" type="ORF">FHX44_116340</name>
</gene>
<dbReference type="InterPro" id="IPR009057">
    <property type="entry name" value="Homeodomain-like_sf"/>
</dbReference>
<dbReference type="GO" id="GO:0043565">
    <property type="term" value="F:sequence-specific DNA binding"/>
    <property type="evidence" value="ECO:0007669"/>
    <property type="project" value="InterPro"/>
</dbReference>
<dbReference type="PANTHER" id="PTHR46796:SF6">
    <property type="entry name" value="ARAC SUBFAMILY"/>
    <property type="match status" value="1"/>
</dbReference>
<keyword evidence="2 5" id="KW-0238">DNA-binding</keyword>
<dbReference type="InterPro" id="IPR018060">
    <property type="entry name" value="HTH_AraC"/>
</dbReference>
<dbReference type="Proteomes" id="UP000321261">
    <property type="component" value="Unassembled WGS sequence"/>
</dbReference>
<dbReference type="PROSITE" id="PS01124">
    <property type="entry name" value="HTH_ARAC_FAMILY_2"/>
    <property type="match status" value="1"/>
</dbReference>
<comment type="caution">
    <text evidence="5">The sequence shown here is derived from an EMBL/GenBank/DDBJ whole genome shotgun (WGS) entry which is preliminary data.</text>
</comment>
<dbReference type="GO" id="GO:0003700">
    <property type="term" value="F:DNA-binding transcription factor activity"/>
    <property type="evidence" value="ECO:0007669"/>
    <property type="project" value="InterPro"/>
</dbReference>
<evidence type="ECO:0000256" key="3">
    <source>
        <dbReference type="ARBA" id="ARBA00023163"/>
    </source>
</evidence>
<evidence type="ECO:0000256" key="2">
    <source>
        <dbReference type="ARBA" id="ARBA00023125"/>
    </source>
</evidence>
<dbReference type="OrthoDB" id="9799345at2"/>
<reference evidence="5 6" key="1">
    <citation type="submission" date="2019-06" db="EMBL/GenBank/DDBJ databases">
        <title>Sequencing the genomes of 1000 actinobacteria strains.</title>
        <authorList>
            <person name="Klenk H.-P."/>
        </authorList>
    </citation>
    <scope>NUCLEOTIDE SEQUENCE [LARGE SCALE GENOMIC DNA]</scope>
    <source>
        <strain evidence="5 6">DSM 45671</strain>
    </source>
</reference>
<evidence type="ECO:0000256" key="1">
    <source>
        <dbReference type="ARBA" id="ARBA00023015"/>
    </source>
</evidence>
<evidence type="ECO:0000313" key="5">
    <source>
        <dbReference type="EMBL" id="TWF80397.1"/>
    </source>
</evidence>
<accession>A0A561SZX1</accession>
<evidence type="ECO:0000259" key="4">
    <source>
        <dbReference type="PROSITE" id="PS01124"/>
    </source>
</evidence>
<dbReference type="Pfam" id="PF14525">
    <property type="entry name" value="AraC_binding_2"/>
    <property type="match status" value="1"/>
</dbReference>
<name>A0A561SZX1_9PSEU</name>
<dbReference type="Gene3D" id="1.10.10.60">
    <property type="entry name" value="Homeodomain-like"/>
    <property type="match status" value="1"/>
</dbReference>
<dbReference type="PANTHER" id="PTHR46796">
    <property type="entry name" value="HTH-TYPE TRANSCRIPTIONAL ACTIVATOR RHAS-RELATED"/>
    <property type="match status" value="1"/>
</dbReference>
<sequence>MGVQFSTDDVQDDERYDYWLHRHRDALDTDLRLLTGRHPWFRARCAIHTLGAVEAAILSYGGSPALTAGEARRTAGYPDQLDAYEIKFSIACEQFVVTQDGRQAELRPGDFAIVDMTRPSSAMASGRGPKRVVSLTLPRGTLPLPQSEVAKLTAVPVSGRHGTAALVSTLLRQITTDAAAYDPAEATPVSTAVIDLIATTFAARLDRRPALPPDAQRNMLLRRIYAHIDQHLGDPGLSPTAIAAAHHISLRQLHKFFEPEPHTVAEWIRRRRLDRCRRDLTDPALATRSIGAIAARWGFADATNFHRLFRAAHGTPPGAYRRLMSEQ</sequence>
<dbReference type="InterPro" id="IPR035418">
    <property type="entry name" value="AraC-bd_2"/>
</dbReference>
<dbReference type="EMBL" id="VIWU01000001">
    <property type="protein sequence ID" value="TWF80397.1"/>
    <property type="molecule type" value="Genomic_DNA"/>
</dbReference>
<feature type="domain" description="HTH araC/xylS-type" evidence="4">
    <location>
        <begin position="222"/>
        <end position="323"/>
    </location>
</feature>
<organism evidence="5 6">
    <name type="scientific">Pseudonocardia hierapolitana</name>
    <dbReference type="NCBI Taxonomy" id="1128676"/>
    <lineage>
        <taxon>Bacteria</taxon>
        <taxon>Bacillati</taxon>
        <taxon>Actinomycetota</taxon>
        <taxon>Actinomycetes</taxon>
        <taxon>Pseudonocardiales</taxon>
        <taxon>Pseudonocardiaceae</taxon>
        <taxon>Pseudonocardia</taxon>
    </lineage>
</organism>
<dbReference type="RefSeq" id="WP_147259079.1">
    <property type="nucleotide sequence ID" value="NZ_VIWU01000001.1"/>
</dbReference>
<dbReference type="Pfam" id="PF12833">
    <property type="entry name" value="HTH_18"/>
    <property type="match status" value="1"/>
</dbReference>
<dbReference type="InterPro" id="IPR050204">
    <property type="entry name" value="AraC_XylS_family_regulators"/>
</dbReference>
<proteinExistence type="predicted"/>
<dbReference type="SMART" id="SM00342">
    <property type="entry name" value="HTH_ARAC"/>
    <property type="match status" value="1"/>
</dbReference>
<evidence type="ECO:0000313" key="6">
    <source>
        <dbReference type="Proteomes" id="UP000321261"/>
    </source>
</evidence>
<dbReference type="AlphaFoldDB" id="A0A561SZX1"/>
<protein>
    <submittedName>
        <fullName evidence="5">AraC-like DNA-binding protein</fullName>
    </submittedName>
</protein>
<keyword evidence="6" id="KW-1185">Reference proteome</keyword>